<protein>
    <recommendedName>
        <fullName evidence="4">SMP domain-containing protein</fullName>
    </recommendedName>
</protein>
<feature type="region of interest" description="Disordered" evidence="1">
    <location>
        <begin position="1"/>
        <end position="52"/>
    </location>
</feature>
<feature type="compositionally biased region" description="Low complexity" evidence="1">
    <location>
        <begin position="29"/>
        <end position="48"/>
    </location>
</feature>
<evidence type="ECO:0000313" key="2">
    <source>
        <dbReference type="EMBL" id="QDF76225.1"/>
    </source>
</evidence>
<keyword evidence="3" id="KW-1185">Reference proteome</keyword>
<dbReference type="RefSeq" id="WP_140946929.1">
    <property type="nucleotide sequence ID" value="NZ_CP041153.1"/>
</dbReference>
<evidence type="ECO:0008006" key="4">
    <source>
        <dbReference type="Google" id="ProtNLM"/>
    </source>
</evidence>
<proteinExistence type="predicted"/>
<gene>
    <name evidence="2" type="ORF">FGA12_14315</name>
</gene>
<name>A0ABX5WRK9_9GAMM</name>
<reference evidence="2 3" key="1">
    <citation type="submission" date="2019-06" db="EMBL/GenBank/DDBJ databases">
        <title>Complete genome of Shewanella marisflavi ECSMB14101, a mussel settlement-inducing bacterium isolated from East China Sea.</title>
        <authorList>
            <person name="Yang J."/>
            <person name="Liang X."/>
            <person name="Chang R."/>
            <person name="Peng L."/>
        </authorList>
    </citation>
    <scope>NUCLEOTIDE SEQUENCE [LARGE SCALE GENOMIC DNA]</scope>
    <source>
        <strain evidence="2 3">ECSMB14101</strain>
    </source>
</reference>
<sequence>MSTNKTPMTPAAAARIQSSTAKQGSGNVAKGSFAAKAQSAAAKNSGNGKQASRQIACLQMVQPTLLNA</sequence>
<dbReference type="Proteomes" id="UP000318758">
    <property type="component" value="Chromosome"/>
</dbReference>
<evidence type="ECO:0000313" key="3">
    <source>
        <dbReference type="Proteomes" id="UP000318758"/>
    </source>
</evidence>
<organism evidence="2 3">
    <name type="scientific">Shewanella marisflavi</name>
    <dbReference type="NCBI Taxonomy" id="260364"/>
    <lineage>
        <taxon>Bacteria</taxon>
        <taxon>Pseudomonadati</taxon>
        <taxon>Pseudomonadota</taxon>
        <taxon>Gammaproteobacteria</taxon>
        <taxon>Alteromonadales</taxon>
        <taxon>Shewanellaceae</taxon>
        <taxon>Shewanella</taxon>
    </lineage>
</organism>
<evidence type="ECO:0000256" key="1">
    <source>
        <dbReference type="SAM" id="MobiDB-lite"/>
    </source>
</evidence>
<feature type="compositionally biased region" description="Polar residues" evidence="1">
    <location>
        <begin position="16"/>
        <end position="26"/>
    </location>
</feature>
<dbReference type="EMBL" id="CP041153">
    <property type="protein sequence ID" value="QDF76225.1"/>
    <property type="molecule type" value="Genomic_DNA"/>
</dbReference>
<accession>A0ABX5WRK9</accession>